<gene>
    <name evidence="1" type="ORF">EGW08_010131</name>
</gene>
<keyword evidence="2" id="KW-1185">Reference proteome</keyword>
<reference evidence="1 2" key="1">
    <citation type="submission" date="2019-01" db="EMBL/GenBank/DDBJ databases">
        <title>A draft genome assembly of the solar-powered sea slug Elysia chlorotica.</title>
        <authorList>
            <person name="Cai H."/>
            <person name="Li Q."/>
            <person name="Fang X."/>
            <person name="Li J."/>
            <person name="Curtis N.E."/>
            <person name="Altenburger A."/>
            <person name="Shibata T."/>
            <person name="Feng M."/>
            <person name="Maeda T."/>
            <person name="Schwartz J.A."/>
            <person name="Shigenobu S."/>
            <person name="Lundholm N."/>
            <person name="Nishiyama T."/>
            <person name="Yang H."/>
            <person name="Hasebe M."/>
            <person name="Li S."/>
            <person name="Pierce S.K."/>
            <person name="Wang J."/>
        </authorList>
    </citation>
    <scope>NUCLEOTIDE SEQUENCE [LARGE SCALE GENOMIC DNA]</scope>
    <source>
        <strain evidence="1">EC2010</strain>
        <tissue evidence="1">Whole organism of an adult</tissue>
    </source>
</reference>
<accession>A0A433TKI6</accession>
<comment type="caution">
    <text evidence="1">The sequence shown here is derived from an EMBL/GenBank/DDBJ whole genome shotgun (WGS) entry which is preliminary data.</text>
</comment>
<proteinExistence type="predicted"/>
<evidence type="ECO:0008006" key="3">
    <source>
        <dbReference type="Google" id="ProtNLM"/>
    </source>
</evidence>
<dbReference type="OrthoDB" id="6045352at2759"/>
<name>A0A433TKI6_ELYCH</name>
<evidence type="ECO:0000313" key="1">
    <source>
        <dbReference type="EMBL" id="RUS82119.1"/>
    </source>
</evidence>
<dbReference type="EMBL" id="RQTK01000302">
    <property type="protein sequence ID" value="RUS82119.1"/>
    <property type="molecule type" value="Genomic_DNA"/>
</dbReference>
<dbReference type="Proteomes" id="UP000271974">
    <property type="component" value="Unassembled WGS sequence"/>
</dbReference>
<protein>
    <recommendedName>
        <fullName evidence="3">Peptidase S1 domain-containing protein</fullName>
    </recommendedName>
</protein>
<dbReference type="InterPro" id="IPR009003">
    <property type="entry name" value="Peptidase_S1_PA"/>
</dbReference>
<evidence type="ECO:0000313" key="2">
    <source>
        <dbReference type="Proteomes" id="UP000271974"/>
    </source>
</evidence>
<organism evidence="1 2">
    <name type="scientific">Elysia chlorotica</name>
    <name type="common">Eastern emerald elysia</name>
    <name type="synonym">Sea slug</name>
    <dbReference type="NCBI Taxonomy" id="188477"/>
    <lineage>
        <taxon>Eukaryota</taxon>
        <taxon>Metazoa</taxon>
        <taxon>Spiralia</taxon>
        <taxon>Lophotrochozoa</taxon>
        <taxon>Mollusca</taxon>
        <taxon>Gastropoda</taxon>
        <taxon>Heterobranchia</taxon>
        <taxon>Euthyneura</taxon>
        <taxon>Panpulmonata</taxon>
        <taxon>Sacoglossa</taxon>
        <taxon>Placobranchoidea</taxon>
        <taxon>Plakobranchidae</taxon>
        <taxon>Elysia</taxon>
    </lineage>
</organism>
<dbReference type="Pfam" id="PF13365">
    <property type="entry name" value="Trypsin_2"/>
    <property type="match status" value="1"/>
</dbReference>
<dbReference type="AlphaFoldDB" id="A0A433TKI6"/>
<dbReference type="Gene3D" id="2.40.10.10">
    <property type="entry name" value="Trypsin-like serine proteases"/>
    <property type="match status" value="2"/>
</dbReference>
<sequence>MLQNMDKGFIECEFFEDASAALEGSSSWASCTKNGGHLGFIPYPDFQIGHLPSAWQRREVFQETVDLAERTVKLTIGHTSTDRPDVFRFSNLNRPGIVRSGSGWMEKVVHRSDVPCPCSDCSRDGVTPQETWFEAVVITARHVVFNEEEAKSTLVDLHYDTKESRKDGSMQRLQAYCFLLSEGVEDACSLACAAHDIKKAQLEFPLQLTLIPSTKPNIGKTDLCVVISHPHGNPKKITLGEVKDFNPSGSEFLVRYDSGTCPGSSGAPVIVFYEDGNSLVVHSMGNVTDGINQGSCVAFKMK</sequence>
<dbReference type="InterPro" id="IPR043504">
    <property type="entry name" value="Peptidase_S1_PA_chymotrypsin"/>
</dbReference>
<dbReference type="SUPFAM" id="SSF50494">
    <property type="entry name" value="Trypsin-like serine proteases"/>
    <property type="match status" value="1"/>
</dbReference>